<feature type="region of interest" description="Disordered" evidence="1">
    <location>
        <begin position="23"/>
        <end position="48"/>
    </location>
</feature>
<feature type="chain" id="PRO_5040835739" evidence="2">
    <location>
        <begin position="25"/>
        <end position="202"/>
    </location>
</feature>
<dbReference type="EMBL" id="JACKVK010000020">
    <property type="protein sequence ID" value="MCV7424573.1"/>
    <property type="molecule type" value="Genomic_DNA"/>
</dbReference>
<dbReference type="Pfam" id="PF03713">
    <property type="entry name" value="DUF305"/>
    <property type="match status" value="1"/>
</dbReference>
<accession>A0A9X2YSB5</accession>
<dbReference type="RefSeq" id="WP_263999649.1">
    <property type="nucleotide sequence ID" value="NZ_JACKVK010000020.1"/>
</dbReference>
<sequence>MKSTLALVAAAATALFLSACTSPASDGHTDHQHGSESSSAAAADAPADHDAADVTFVTGMIPHHEQAVQMSAMVPERSTNPAVIKLAADISAAQGPEIATMKTWLATWTGGSTSADAHEGHDMGAMDGMVDDATMTTLGTLKGADFDTLWLRSMIGHHEGAIKMANAEIADGASADAKKLASQIVATQQAEIDQMKTMVGES</sequence>
<evidence type="ECO:0000256" key="2">
    <source>
        <dbReference type="SAM" id="SignalP"/>
    </source>
</evidence>
<dbReference type="AlphaFoldDB" id="A0A9X2YSB5"/>
<evidence type="ECO:0000313" key="4">
    <source>
        <dbReference type="EMBL" id="MCV7424573.1"/>
    </source>
</evidence>
<dbReference type="PANTHER" id="PTHR36933">
    <property type="entry name" value="SLL0788 PROTEIN"/>
    <property type="match status" value="1"/>
</dbReference>
<reference evidence="4" key="2">
    <citation type="journal article" date="2022" name="BMC Genomics">
        <title>Comparative genome analysis of mycobacteria focusing on tRNA and non-coding RNA.</title>
        <authorList>
            <person name="Behra P.R.K."/>
            <person name="Pettersson B.M.F."/>
            <person name="Ramesh M."/>
            <person name="Das S."/>
            <person name="Dasgupta S."/>
            <person name="Kirsebom L.A."/>
        </authorList>
    </citation>
    <scope>NUCLEOTIDE SEQUENCE</scope>
    <source>
        <strain evidence="4">DSM 44838</strain>
    </source>
</reference>
<evidence type="ECO:0000313" key="5">
    <source>
        <dbReference type="Proteomes" id="UP001141629"/>
    </source>
</evidence>
<dbReference type="Proteomes" id="UP001141629">
    <property type="component" value="Unassembled WGS sequence"/>
</dbReference>
<comment type="caution">
    <text evidence="4">The sequence shown here is derived from an EMBL/GenBank/DDBJ whole genome shotgun (WGS) entry which is preliminary data.</text>
</comment>
<evidence type="ECO:0000256" key="1">
    <source>
        <dbReference type="SAM" id="MobiDB-lite"/>
    </source>
</evidence>
<feature type="compositionally biased region" description="Low complexity" evidence="1">
    <location>
        <begin position="35"/>
        <end position="45"/>
    </location>
</feature>
<dbReference type="PROSITE" id="PS51257">
    <property type="entry name" value="PROKAR_LIPOPROTEIN"/>
    <property type="match status" value="1"/>
</dbReference>
<organism evidence="4 5">
    <name type="scientific">Mycobacterium yunnanensis</name>
    <dbReference type="NCBI Taxonomy" id="368477"/>
    <lineage>
        <taxon>Bacteria</taxon>
        <taxon>Bacillati</taxon>
        <taxon>Actinomycetota</taxon>
        <taxon>Actinomycetes</taxon>
        <taxon>Mycobacteriales</taxon>
        <taxon>Mycobacteriaceae</taxon>
        <taxon>Mycobacterium</taxon>
    </lineage>
</organism>
<protein>
    <submittedName>
        <fullName evidence="4">DUF305 domain-containing protein</fullName>
    </submittedName>
</protein>
<name>A0A9X2YSB5_9MYCO</name>
<gene>
    <name evidence="4" type="ORF">H7K45_28940</name>
</gene>
<evidence type="ECO:0000259" key="3">
    <source>
        <dbReference type="Pfam" id="PF03713"/>
    </source>
</evidence>
<feature type="signal peptide" evidence="2">
    <location>
        <begin position="1"/>
        <end position="24"/>
    </location>
</feature>
<dbReference type="InterPro" id="IPR005183">
    <property type="entry name" value="DUF305_CopM-like"/>
</dbReference>
<keyword evidence="5" id="KW-1185">Reference proteome</keyword>
<dbReference type="PANTHER" id="PTHR36933:SF1">
    <property type="entry name" value="SLL0788 PROTEIN"/>
    <property type="match status" value="1"/>
</dbReference>
<reference evidence="4" key="1">
    <citation type="submission" date="2020-07" db="EMBL/GenBank/DDBJ databases">
        <authorList>
            <person name="Pettersson B.M.F."/>
            <person name="Behra P.R.K."/>
            <person name="Ramesh M."/>
            <person name="Das S."/>
            <person name="Dasgupta S."/>
            <person name="Kirsebom L.A."/>
        </authorList>
    </citation>
    <scope>NUCLEOTIDE SEQUENCE</scope>
    <source>
        <strain evidence="4">DSM 44838</strain>
    </source>
</reference>
<proteinExistence type="predicted"/>
<dbReference type="InterPro" id="IPR012347">
    <property type="entry name" value="Ferritin-like"/>
</dbReference>
<dbReference type="Gene3D" id="1.20.1260.10">
    <property type="match status" value="1"/>
</dbReference>
<keyword evidence="2" id="KW-0732">Signal</keyword>
<feature type="domain" description="DUF305" evidence="3">
    <location>
        <begin position="53"/>
        <end position="198"/>
    </location>
</feature>